<dbReference type="OrthoDB" id="678664at2759"/>
<dbReference type="Proteomes" id="UP000652761">
    <property type="component" value="Unassembled WGS sequence"/>
</dbReference>
<sequence length="177" mass="18749">MRDRMERFVILPFSIGCVSQSSVAVSDNTQPKKSHGAEANPSPKASPEGENLEGEKTKSSSGFLPLPRRNISTGLHRLVVKGFKGLSQLFTVSMEEDEEEVEVEMEIGFPTDVKHVAHIGLDGTTGVLAPAAKGGSAWDMGGAAPELVSLPSISFRQFELAMTAQADAPLAAASRLA</sequence>
<protein>
    <recommendedName>
        <fullName evidence="2">CRIB domain-containing protein</fullName>
    </recommendedName>
</protein>
<dbReference type="InterPro" id="IPR000095">
    <property type="entry name" value="CRIB_dom"/>
</dbReference>
<evidence type="ECO:0000256" key="1">
    <source>
        <dbReference type="SAM" id="MobiDB-lite"/>
    </source>
</evidence>
<name>A0A843VX87_COLES</name>
<organism evidence="3 4">
    <name type="scientific">Colocasia esculenta</name>
    <name type="common">Wild taro</name>
    <name type="synonym">Arum esculentum</name>
    <dbReference type="NCBI Taxonomy" id="4460"/>
    <lineage>
        <taxon>Eukaryota</taxon>
        <taxon>Viridiplantae</taxon>
        <taxon>Streptophyta</taxon>
        <taxon>Embryophyta</taxon>
        <taxon>Tracheophyta</taxon>
        <taxon>Spermatophyta</taxon>
        <taxon>Magnoliopsida</taxon>
        <taxon>Liliopsida</taxon>
        <taxon>Araceae</taxon>
        <taxon>Aroideae</taxon>
        <taxon>Colocasieae</taxon>
        <taxon>Colocasia</taxon>
    </lineage>
</organism>
<evidence type="ECO:0000313" key="4">
    <source>
        <dbReference type="Proteomes" id="UP000652761"/>
    </source>
</evidence>
<feature type="region of interest" description="Disordered" evidence="1">
    <location>
        <begin position="21"/>
        <end position="66"/>
    </location>
</feature>
<dbReference type="EMBL" id="NMUH01001832">
    <property type="protein sequence ID" value="MQL95769.1"/>
    <property type="molecule type" value="Genomic_DNA"/>
</dbReference>
<gene>
    <name evidence="3" type="ORF">Taro_028423</name>
</gene>
<evidence type="ECO:0000313" key="3">
    <source>
        <dbReference type="EMBL" id="MQL95769.1"/>
    </source>
</evidence>
<dbReference type="PROSITE" id="PS50108">
    <property type="entry name" value="CRIB"/>
    <property type="match status" value="1"/>
</dbReference>
<dbReference type="PANTHER" id="PTHR46931">
    <property type="entry name" value="CRIB DOMAIN-CONTAINING PROTEIN RIC2"/>
    <property type="match status" value="1"/>
</dbReference>
<dbReference type="Pfam" id="PF00786">
    <property type="entry name" value="PBD"/>
    <property type="match status" value="1"/>
</dbReference>
<keyword evidence="4" id="KW-1185">Reference proteome</keyword>
<dbReference type="PANTHER" id="PTHR46931:SF14">
    <property type="entry name" value="CRIB DOMAIN-CONTAINING PROTEIN RIC2"/>
    <property type="match status" value="1"/>
</dbReference>
<dbReference type="AlphaFoldDB" id="A0A843VX87"/>
<feature type="domain" description="CRIB" evidence="2">
    <location>
        <begin position="107"/>
        <end position="120"/>
    </location>
</feature>
<dbReference type="InterPro" id="IPR044509">
    <property type="entry name" value="RIC2/4"/>
</dbReference>
<accession>A0A843VX87</accession>
<reference evidence="3" key="1">
    <citation type="submission" date="2017-07" db="EMBL/GenBank/DDBJ databases">
        <title>Taro Niue Genome Assembly and Annotation.</title>
        <authorList>
            <person name="Atibalentja N."/>
            <person name="Keating K."/>
            <person name="Fields C.J."/>
        </authorList>
    </citation>
    <scope>NUCLEOTIDE SEQUENCE</scope>
    <source>
        <strain evidence="3">Niue_2</strain>
        <tissue evidence="3">Leaf</tissue>
    </source>
</reference>
<evidence type="ECO:0000259" key="2">
    <source>
        <dbReference type="PROSITE" id="PS50108"/>
    </source>
</evidence>
<comment type="caution">
    <text evidence="3">The sequence shown here is derived from an EMBL/GenBank/DDBJ whole genome shotgun (WGS) entry which is preliminary data.</text>
</comment>
<proteinExistence type="predicted"/>
<feature type="compositionally biased region" description="Polar residues" evidence="1">
    <location>
        <begin position="21"/>
        <end position="31"/>
    </location>
</feature>